<dbReference type="AlphaFoldDB" id="A0A8J4XHC4"/>
<protein>
    <submittedName>
        <fullName evidence="2">Uncharacterized protein</fullName>
    </submittedName>
</protein>
<organism evidence="2 3">
    <name type="scientific">Clarias magur</name>
    <name type="common">Asian catfish</name>
    <name type="synonym">Macropteronotus magur</name>
    <dbReference type="NCBI Taxonomy" id="1594786"/>
    <lineage>
        <taxon>Eukaryota</taxon>
        <taxon>Metazoa</taxon>
        <taxon>Chordata</taxon>
        <taxon>Craniata</taxon>
        <taxon>Vertebrata</taxon>
        <taxon>Euteleostomi</taxon>
        <taxon>Actinopterygii</taxon>
        <taxon>Neopterygii</taxon>
        <taxon>Teleostei</taxon>
        <taxon>Ostariophysi</taxon>
        <taxon>Siluriformes</taxon>
        <taxon>Clariidae</taxon>
        <taxon>Clarias</taxon>
    </lineage>
</organism>
<reference evidence="2" key="1">
    <citation type="submission" date="2020-07" db="EMBL/GenBank/DDBJ databases">
        <title>Clarias magur genome sequencing, assembly and annotation.</title>
        <authorList>
            <person name="Kushwaha B."/>
            <person name="Kumar R."/>
            <person name="Das P."/>
            <person name="Joshi C.G."/>
            <person name="Kumar D."/>
            <person name="Nagpure N.S."/>
            <person name="Pandey M."/>
            <person name="Agarwal S."/>
            <person name="Srivastava S."/>
            <person name="Singh M."/>
            <person name="Sahoo L."/>
            <person name="Jayasankar P."/>
            <person name="Meher P.K."/>
            <person name="Koringa P.G."/>
            <person name="Iquebal M.A."/>
            <person name="Das S.P."/>
            <person name="Bit A."/>
            <person name="Patnaik S."/>
            <person name="Patel N."/>
            <person name="Shah T.M."/>
            <person name="Hinsu A."/>
            <person name="Jena J.K."/>
        </authorList>
    </citation>
    <scope>NUCLEOTIDE SEQUENCE</scope>
    <source>
        <strain evidence="2">CIFAMagur01</strain>
        <tissue evidence="2">Testis</tissue>
    </source>
</reference>
<dbReference type="Proteomes" id="UP000727407">
    <property type="component" value="Unassembled WGS sequence"/>
</dbReference>
<feature type="region of interest" description="Disordered" evidence="1">
    <location>
        <begin position="1"/>
        <end position="20"/>
    </location>
</feature>
<gene>
    <name evidence="2" type="ORF">DAT39_000004</name>
</gene>
<sequence length="68" mass="7719">MLRRLLLPRPQPKDLAERDHHTQLSLVEQRSDGAIAIAACVELHQLACEGSLIDFPLRYLAQWDTNAI</sequence>
<evidence type="ECO:0000256" key="1">
    <source>
        <dbReference type="SAM" id="MobiDB-lite"/>
    </source>
</evidence>
<name>A0A8J4XHC4_CLAMG</name>
<accession>A0A8J4XHC4</accession>
<dbReference type="EMBL" id="QNUK01000001">
    <property type="protein sequence ID" value="KAF5910042.1"/>
    <property type="molecule type" value="Genomic_DNA"/>
</dbReference>
<comment type="caution">
    <text evidence="2">The sequence shown here is derived from an EMBL/GenBank/DDBJ whole genome shotgun (WGS) entry which is preliminary data.</text>
</comment>
<feature type="compositionally biased region" description="Basic and acidic residues" evidence="1">
    <location>
        <begin position="11"/>
        <end position="20"/>
    </location>
</feature>
<proteinExistence type="predicted"/>
<evidence type="ECO:0000313" key="2">
    <source>
        <dbReference type="EMBL" id="KAF5910042.1"/>
    </source>
</evidence>
<keyword evidence="3" id="KW-1185">Reference proteome</keyword>
<evidence type="ECO:0000313" key="3">
    <source>
        <dbReference type="Proteomes" id="UP000727407"/>
    </source>
</evidence>